<reference evidence="4" key="1">
    <citation type="journal article" date="2019" name="Int. J. Syst. Evol. Microbiol.">
        <title>The Global Catalogue of Microorganisms (GCM) 10K type strain sequencing project: providing services to taxonomists for standard genome sequencing and annotation.</title>
        <authorList>
            <consortium name="The Broad Institute Genomics Platform"/>
            <consortium name="The Broad Institute Genome Sequencing Center for Infectious Disease"/>
            <person name="Wu L."/>
            <person name="Ma J."/>
        </authorList>
    </citation>
    <scope>NUCLEOTIDE SEQUENCE [LARGE SCALE GENOMIC DNA]</scope>
    <source>
        <strain evidence="4">CGMCC 4.7093</strain>
    </source>
</reference>
<evidence type="ECO:0000256" key="1">
    <source>
        <dbReference type="ARBA" id="ARBA00006484"/>
    </source>
</evidence>
<sequence length="237" mass="24623">MGEHVIVTGAAGGIGRQLVRDLVDRGFTVTGVDLSREALETTAPDATGVVADLTSSAEAQRAVDEAVAANGLPFGLVTLAGNNTVEPLDDVTDETWRFLLDVNLSSTFYALRAVLPLMRANGGGRVVTTSSIVGIRGNANQAAYSAAKAGVVGLTRALAVEYAPHQVTVNAVAPGAVMTDRVRGYDPAHLQEQLDRIPLGRFAEPTDVTRAITFLLGPDAGFFTGQVLSPNGGDHTA</sequence>
<dbReference type="PRINTS" id="PR00080">
    <property type="entry name" value="SDRFAMILY"/>
</dbReference>
<dbReference type="PANTHER" id="PTHR42760:SF133">
    <property type="entry name" value="3-OXOACYL-[ACYL-CARRIER-PROTEIN] REDUCTASE"/>
    <property type="match status" value="1"/>
</dbReference>
<dbReference type="SUPFAM" id="SSF51735">
    <property type="entry name" value="NAD(P)-binding Rossmann-fold domains"/>
    <property type="match status" value="1"/>
</dbReference>
<dbReference type="Pfam" id="PF13561">
    <property type="entry name" value="adh_short_C2"/>
    <property type="match status" value="1"/>
</dbReference>
<dbReference type="EMBL" id="JBHSIV010000027">
    <property type="protein sequence ID" value="MFC5064812.1"/>
    <property type="molecule type" value="Genomic_DNA"/>
</dbReference>
<evidence type="ECO:0000256" key="2">
    <source>
        <dbReference type="ARBA" id="ARBA00023002"/>
    </source>
</evidence>
<dbReference type="RefSeq" id="WP_378038156.1">
    <property type="nucleotide sequence ID" value="NZ_JBHSIV010000027.1"/>
</dbReference>
<dbReference type="Gene3D" id="3.40.50.720">
    <property type="entry name" value="NAD(P)-binding Rossmann-like Domain"/>
    <property type="match status" value="1"/>
</dbReference>
<comment type="caution">
    <text evidence="3">The sequence shown here is derived from an EMBL/GenBank/DDBJ whole genome shotgun (WGS) entry which is preliminary data.</text>
</comment>
<dbReference type="PRINTS" id="PR00081">
    <property type="entry name" value="GDHRDH"/>
</dbReference>
<dbReference type="InterPro" id="IPR002347">
    <property type="entry name" value="SDR_fam"/>
</dbReference>
<dbReference type="InterPro" id="IPR020904">
    <property type="entry name" value="Sc_DH/Rdtase_CS"/>
</dbReference>
<comment type="similarity">
    <text evidence="1">Belongs to the short-chain dehydrogenases/reductases (SDR) family.</text>
</comment>
<protein>
    <submittedName>
        <fullName evidence="3">SDR family oxidoreductase</fullName>
    </submittedName>
</protein>
<dbReference type="Proteomes" id="UP001595947">
    <property type="component" value="Unassembled WGS sequence"/>
</dbReference>
<evidence type="ECO:0000313" key="3">
    <source>
        <dbReference type="EMBL" id="MFC5064812.1"/>
    </source>
</evidence>
<keyword evidence="2" id="KW-0560">Oxidoreductase</keyword>
<evidence type="ECO:0000313" key="4">
    <source>
        <dbReference type="Proteomes" id="UP001595947"/>
    </source>
</evidence>
<accession>A0ABV9YT62</accession>
<gene>
    <name evidence="3" type="ORF">ACFPBZ_21495</name>
</gene>
<organism evidence="3 4">
    <name type="scientific">Actinomycetospora atypica</name>
    <dbReference type="NCBI Taxonomy" id="1290095"/>
    <lineage>
        <taxon>Bacteria</taxon>
        <taxon>Bacillati</taxon>
        <taxon>Actinomycetota</taxon>
        <taxon>Actinomycetes</taxon>
        <taxon>Pseudonocardiales</taxon>
        <taxon>Pseudonocardiaceae</taxon>
        <taxon>Actinomycetospora</taxon>
    </lineage>
</organism>
<proteinExistence type="inferred from homology"/>
<dbReference type="PROSITE" id="PS00061">
    <property type="entry name" value="ADH_SHORT"/>
    <property type="match status" value="1"/>
</dbReference>
<keyword evidence="4" id="KW-1185">Reference proteome</keyword>
<name>A0ABV9YT62_9PSEU</name>
<dbReference type="PANTHER" id="PTHR42760">
    <property type="entry name" value="SHORT-CHAIN DEHYDROGENASES/REDUCTASES FAMILY MEMBER"/>
    <property type="match status" value="1"/>
</dbReference>
<dbReference type="InterPro" id="IPR036291">
    <property type="entry name" value="NAD(P)-bd_dom_sf"/>
</dbReference>